<evidence type="ECO:0000313" key="3">
    <source>
        <dbReference type="Proteomes" id="UP000199001"/>
    </source>
</evidence>
<accession>A0A1C6V541</accession>
<organism evidence="2 3">
    <name type="scientific">Micromonospora citrea</name>
    <dbReference type="NCBI Taxonomy" id="47855"/>
    <lineage>
        <taxon>Bacteria</taxon>
        <taxon>Bacillati</taxon>
        <taxon>Actinomycetota</taxon>
        <taxon>Actinomycetes</taxon>
        <taxon>Micromonosporales</taxon>
        <taxon>Micromonosporaceae</taxon>
        <taxon>Micromonospora</taxon>
    </lineage>
</organism>
<dbReference type="InterPro" id="IPR012338">
    <property type="entry name" value="Beta-lactam/transpept-like"/>
</dbReference>
<keyword evidence="3" id="KW-1185">Reference proteome</keyword>
<dbReference type="STRING" id="47855.GA0070606_3447"/>
<name>A0A1C6V541_9ACTN</name>
<evidence type="ECO:0000313" key="2">
    <source>
        <dbReference type="EMBL" id="SCL61481.1"/>
    </source>
</evidence>
<feature type="domain" description="Beta-lactamase-related" evidence="1">
    <location>
        <begin position="69"/>
        <end position="447"/>
    </location>
</feature>
<dbReference type="Proteomes" id="UP000199001">
    <property type="component" value="Unassembled WGS sequence"/>
</dbReference>
<dbReference type="InterPro" id="IPR052907">
    <property type="entry name" value="Beta-lactamase/esterase"/>
</dbReference>
<proteinExistence type="predicted"/>
<dbReference type="AlphaFoldDB" id="A0A1C6V541"/>
<dbReference type="EMBL" id="FMHZ01000002">
    <property type="protein sequence ID" value="SCL61481.1"/>
    <property type="molecule type" value="Genomic_DNA"/>
</dbReference>
<protein>
    <submittedName>
        <fullName evidence="2">CubicO group peptidase, beta-lactamase class C family</fullName>
    </submittedName>
</protein>
<gene>
    <name evidence="2" type="ORF">GA0070606_3447</name>
</gene>
<dbReference type="SUPFAM" id="SSF56601">
    <property type="entry name" value="beta-lactamase/transpeptidase-like"/>
    <property type="match status" value="1"/>
</dbReference>
<dbReference type="PANTHER" id="PTHR43319">
    <property type="entry name" value="BETA-LACTAMASE-RELATED"/>
    <property type="match status" value="1"/>
</dbReference>
<reference evidence="3" key="1">
    <citation type="submission" date="2016-06" db="EMBL/GenBank/DDBJ databases">
        <authorList>
            <person name="Varghese N."/>
            <person name="Submissions Spin"/>
        </authorList>
    </citation>
    <scope>NUCLEOTIDE SEQUENCE [LARGE SCALE GENOMIC DNA]</scope>
    <source>
        <strain evidence="3">DSM 43903</strain>
    </source>
</reference>
<dbReference type="PANTHER" id="PTHR43319:SF3">
    <property type="entry name" value="BETA-LACTAMASE-RELATED DOMAIN-CONTAINING PROTEIN"/>
    <property type="match status" value="1"/>
</dbReference>
<sequence>MGMTSETPEHGLVGRRTVLKGVVGAGVLTGLTGLAGHGTASASVSGSDAGDGGECGVARGWGKVADAFRANFEGPGEVGAACSVYVGGRLVVNLWGGLADRAANRRWRRNTIMQVASTTKGATAICAHLLVQRGLLDLDAPVVRYWPEFGAHGKDQIPVRWLLSHQAGLPIVDGPLTFEQACAWDPVIRALEAQPPLWEPGTQHIYHANTYGYLVGEVVRRITGKSLGTFFAEEVARPLGLSAWIGLPARHEPRVAKIHNAAPFSVEELLAGMIRVTGLDAETVTAWVTALYSPGSVAMRAGELGGAFTTSDYFTTRAWRASEHPAANMVADAHSIARMYAATVSNVNGVRLLNPATVARATEIHTDKTSMYGLPSGLNIPADRSFNMSLGFWRACPPYPMLSPASFGHPGSGGSVGFADPDAGVGFGYATNLWNFRPDDPRATNLANAVRTCLG</sequence>
<dbReference type="InterPro" id="IPR006311">
    <property type="entry name" value="TAT_signal"/>
</dbReference>
<evidence type="ECO:0000259" key="1">
    <source>
        <dbReference type="Pfam" id="PF00144"/>
    </source>
</evidence>
<dbReference type="Gene3D" id="3.40.710.10">
    <property type="entry name" value="DD-peptidase/beta-lactamase superfamily"/>
    <property type="match status" value="1"/>
</dbReference>
<dbReference type="PROSITE" id="PS51318">
    <property type="entry name" value="TAT"/>
    <property type="match status" value="1"/>
</dbReference>
<dbReference type="Pfam" id="PF00144">
    <property type="entry name" value="Beta-lactamase"/>
    <property type="match status" value="1"/>
</dbReference>
<dbReference type="InterPro" id="IPR001466">
    <property type="entry name" value="Beta-lactam-related"/>
</dbReference>